<dbReference type="RefSeq" id="WP_176352408.1">
    <property type="nucleotide sequence ID" value="NZ_JABWDU010000002.1"/>
</dbReference>
<feature type="region of interest" description="Disordered" evidence="1">
    <location>
        <begin position="1"/>
        <end position="74"/>
    </location>
</feature>
<comment type="caution">
    <text evidence="2">The sequence shown here is derived from an EMBL/GenBank/DDBJ whole genome shotgun (WGS) entry which is preliminary data.</text>
</comment>
<gene>
    <name evidence="2" type="ORF">HT585_07925</name>
</gene>
<keyword evidence="3" id="KW-1185">Reference proteome</keyword>
<name>A0A7Y6UM52_9HYPH</name>
<accession>A0A7Y6UM52</accession>
<dbReference type="Proteomes" id="UP000520198">
    <property type="component" value="Unassembled WGS sequence"/>
</dbReference>
<dbReference type="AlphaFoldDB" id="A0A7Y6UM52"/>
<evidence type="ECO:0000256" key="1">
    <source>
        <dbReference type="SAM" id="MobiDB-lite"/>
    </source>
</evidence>
<evidence type="ECO:0000313" key="3">
    <source>
        <dbReference type="Proteomes" id="UP000520198"/>
    </source>
</evidence>
<dbReference type="EMBL" id="JABWDU010000002">
    <property type="protein sequence ID" value="NVD38777.1"/>
    <property type="molecule type" value="Genomic_DNA"/>
</dbReference>
<feature type="compositionally biased region" description="Basic and acidic residues" evidence="1">
    <location>
        <begin position="33"/>
        <end position="51"/>
    </location>
</feature>
<sequence>MNLIDGGIRQFGENQASDAAVHTRLVKKRQQCHRADEKGPEERENRPENRRSRICRQRPEAVGPRMTSRTDDMTIIPALPGPAAKAFRKAARQQNKQTP</sequence>
<organism evidence="2 3">
    <name type="scientific">Ensifer oleiphilus</name>
    <dbReference type="NCBI Taxonomy" id="2742698"/>
    <lineage>
        <taxon>Bacteria</taxon>
        <taxon>Pseudomonadati</taxon>
        <taxon>Pseudomonadota</taxon>
        <taxon>Alphaproteobacteria</taxon>
        <taxon>Hyphomicrobiales</taxon>
        <taxon>Rhizobiaceae</taxon>
        <taxon>Sinorhizobium/Ensifer group</taxon>
        <taxon>Ensifer</taxon>
    </lineage>
</organism>
<protein>
    <submittedName>
        <fullName evidence="2">Uncharacterized protein</fullName>
    </submittedName>
</protein>
<reference evidence="2 3" key="1">
    <citation type="submission" date="2020-06" db="EMBL/GenBank/DDBJ databases">
        <authorList>
            <person name="Grouzdev D.S."/>
        </authorList>
    </citation>
    <scope>NUCLEOTIDE SEQUENCE [LARGE SCALE GENOMIC DNA]</scope>
    <source>
        <strain evidence="2 3">HO-A22</strain>
    </source>
</reference>
<proteinExistence type="predicted"/>
<evidence type="ECO:0000313" key="2">
    <source>
        <dbReference type="EMBL" id="NVD38777.1"/>
    </source>
</evidence>